<feature type="chain" id="PRO_5047267658" description="Lipoprotein" evidence="1">
    <location>
        <begin position="25"/>
        <end position="254"/>
    </location>
</feature>
<evidence type="ECO:0000313" key="3">
    <source>
        <dbReference type="Proteomes" id="UP001617427"/>
    </source>
</evidence>
<evidence type="ECO:0008006" key="4">
    <source>
        <dbReference type="Google" id="ProtNLM"/>
    </source>
</evidence>
<proteinExistence type="predicted"/>
<reference evidence="2 3" key="1">
    <citation type="submission" date="2024-10" db="EMBL/GenBank/DDBJ databases">
        <title>The Natural Products Discovery Center: Release of the First 8490 Sequenced Strains for Exploring Actinobacteria Biosynthetic Diversity.</title>
        <authorList>
            <person name="Kalkreuter E."/>
            <person name="Kautsar S.A."/>
            <person name="Yang D."/>
            <person name="Bader C.D."/>
            <person name="Teijaro C.N."/>
            <person name="Fluegel L."/>
            <person name="Davis C.M."/>
            <person name="Simpson J.R."/>
            <person name="Lauterbach L."/>
            <person name="Steele A.D."/>
            <person name="Gui C."/>
            <person name="Meng S."/>
            <person name="Li G."/>
            <person name="Viehrig K."/>
            <person name="Ye F."/>
            <person name="Su P."/>
            <person name="Kiefer A.F."/>
            <person name="Nichols A."/>
            <person name="Cepeda A.J."/>
            <person name="Yan W."/>
            <person name="Fan B."/>
            <person name="Jiang Y."/>
            <person name="Adhikari A."/>
            <person name="Zheng C.-J."/>
            <person name="Schuster L."/>
            <person name="Cowan T.M."/>
            <person name="Smanski M.J."/>
            <person name="Chevrette M.G."/>
            <person name="De Carvalho L.P.S."/>
            <person name="Shen B."/>
        </authorList>
    </citation>
    <scope>NUCLEOTIDE SEQUENCE [LARGE SCALE GENOMIC DNA]</scope>
    <source>
        <strain evidence="2 3">NPDC087045</strain>
    </source>
</reference>
<evidence type="ECO:0000256" key="1">
    <source>
        <dbReference type="SAM" id="SignalP"/>
    </source>
</evidence>
<gene>
    <name evidence="2" type="ORF">ACIPEN_00790</name>
</gene>
<keyword evidence="3" id="KW-1185">Reference proteome</keyword>
<sequence length="254" mass="27971">MTRTFRPLLIVALLATALSGCAPMAVKDITADRTGYLEKNFTPALLSADTGKTIAGVKIAPRFSKATVEYKYEIETNLGEKKVSESATIQYEDLGNGVIREMAEYFNNGIPVSTSYELRYGGFLPLRTQRVFNANRVGNLIVEVKQFKSFDKNFANMQENSKYDADWASGNTVQIMNFFDRKQTCTTGKAYAANTVNAAFAGNAVDVDCELSFNGNLDTKQQFIYLQQYGFAVARGMTVTSGKIKAAISSVKLQ</sequence>
<protein>
    <recommendedName>
        <fullName evidence="4">Lipoprotein</fullName>
    </recommendedName>
</protein>
<accession>A0ABW8ESA6</accession>
<dbReference type="PROSITE" id="PS51257">
    <property type="entry name" value="PROKAR_LIPOPROTEIN"/>
    <property type="match status" value="1"/>
</dbReference>
<name>A0ABW8ESA6_9BURK</name>
<organism evidence="2 3">
    <name type="scientific">Herbaspirillum chlorophenolicum</name>
    <dbReference type="NCBI Taxonomy" id="211589"/>
    <lineage>
        <taxon>Bacteria</taxon>
        <taxon>Pseudomonadati</taxon>
        <taxon>Pseudomonadota</taxon>
        <taxon>Betaproteobacteria</taxon>
        <taxon>Burkholderiales</taxon>
        <taxon>Oxalobacteraceae</taxon>
        <taxon>Herbaspirillum</taxon>
    </lineage>
</organism>
<dbReference type="Proteomes" id="UP001617427">
    <property type="component" value="Unassembled WGS sequence"/>
</dbReference>
<evidence type="ECO:0000313" key="2">
    <source>
        <dbReference type="EMBL" id="MFJ3044339.1"/>
    </source>
</evidence>
<dbReference type="EMBL" id="JBIUZV010000001">
    <property type="protein sequence ID" value="MFJ3044339.1"/>
    <property type="molecule type" value="Genomic_DNA"/>
</dbReference>
<keyword evidence="1" id="KW-0732">Signal</keyword>
<dbReference type="RefSeq" id="WP_402697970.1">
    <property type="nucleotide sequence ID" value="NZ_JBIUZV010000001.1"/>
</dbReference>
<feature type="signal peptide" evidence="1">
    <location>
        <begin position="1"/>
        <end position="24"/>
    </location>
</feature>
<comment type="caution">
    <text evidence="2">The sequence shown here is derived from an EMBL/GenBank/DDBJ whole genome shotgun (WGS) entry which is preliminary data.</text>
</comment>